<dbReference type="AlphaFoldDB" id="A0A561VS03"/>
<accession>A0A561VS03</accession>
<feature type="compositionally biased region" description="Basic residues" evidence="1">
    <location>
        <begin position="87"/>
        <end position="98"/>
    </location>
</feature>
<reference evidence="2 3" key="1">
    <citation type="submission" date="2019-06" db="EMBL/GenBank/DDBJ databases">
        <title>Sequencing the genomes of 1000 actinobacteria strains.</title>
        <authorList>
            <person name="Klenk H.-P."/>
        </authorList>
    </citation>
    <scope>NUCLEOTIDE SEQUENCE [LARGE SCALE GENOMIC DNA]</scope>
    <source>
        <strain evidence="2 3">DSM 43866</strain>
    </source>
</reference>
<keyword evidence="3" id="KW-1185">Reference proteome</keyword>
<comment type="caution">
    <text evidence="2">The sequence shown here is derived from an EMBL/GenBank/DDBJ whole genome shotgun (WGS) entry which is preliminary data.</text>
</comment>
<feature type="region of interest" description="Disordered" evidence="1">
    <location>
        <begin position="75"/>
        <end position="128"/>
    </location>
</feature>
<protein>
    <submittedName>
        <fullName evidence="2">Uncharacterized protein</fullName>
    </submittedName>
</protein>
<organism evidence="2 3">
    <name type="scientific">Actinoplanes teichomyceticus</name>
    <dbReference type="NCBI Taxonomy" id="1867"/>
    <lineage>
        <taxon>Bacteria</taxon>
        <taxon>Bacillati</taxon>
        <taxon>Actinomycetota</taxon>
        <taxon>Actinomycetes</taxon>
        <taxon>Micromonosporales</taxon>
        <taxon>Micromonosporaceae</taxon>
        <taxon>Actinoplanes</taxon>
    </lineage>
</organism>
<feature type="region of interest" description="Disordered" evidence="1">
    <location>
        <begin position="197"/>
        <end position="280"/>
    </location>
</feature>
<feature type="compositionally biased region" description="Basic and acidic residues" evidence="1">
    <location>
        <begin position="269"/>
        <end position="280"/>
    </location>
</feature>
<dbReference type="EMBL" id="VIWY01000004">
    <property type="protein sequence ID" value="TWG14370.1"/>
    <property type="molecule type" value="Genomic_DNA"/>
</dbReference>
<evidence type="ECO:0000256" key="1">
    <source>
        <dbReference type="SAM" id="MobiDB-lite"/>
    </source>
</evidence>
<gene>
    <name evidence="2" type="ORF">FHX34_104670</name>
</gene>
<dbReference type="Proteomes" id="UP000320239">
    <property type="component" value="Unassembled WGS sequence"/>
</dbReference>
<evidence type="ECO:0000313" key="2">
    <source>
        <dbReference type="EMBL" id="TWG14370.1"/>
    </source>
</evidence>
<feature type="compositionally biased region" description="Basic and acidic residues" evidence="1">
    <location>
        <begin position="203"/>
        <end position="229"/>
    </location>
</feature>
<name>A0A561VS03_ACTTI</name>
<proteinExistence type="predicted"/>
<sequence>MSRFESGGPARAVDGISGYRLSFEPAFAACLRHAVAVLSGSEVLPGLLVATSRSRLRGSRFGWWQPLVRNARHLPSCRCPEAGSKARPGRRHARRKHASPTVRMPTRQSDPARSRSAGGSIRNSSAVQPGVSGPLAIATLPFHSIHSTSGSFCHQGQRTDTCPPETSATLASANGQAISSTSPVRNRCQSRAKIYHPAQQGVDRSRTAVLRERHSSRDTHGAGRADRSGRFSRQRARTVAVEDAPEVVGQYRRLDAESTGEGVRRPGRRRSDVPRDRRHA</sequence>
<evidence type="ECO:0000313" key="3">
    <source>
        <dbReference type="Proteomes" id="UP000320239"/>
    </source>
</evidence>